<dbReference type="AlphaFoldDB" id="A0A0C2YLN7"/>
<gene>
    <name evidence="1" type="ORF">M413DRAFT_141211</name>
</gene>
<evidence type="ECO:0000313" key="2">
    <source>
        <dbReference type="Proteomes" id="UP000053424"/>
    </source>
</evidence>
<organism evidence="1 2">
    <name type="scientific">Hebeloma cylindrosporum</name>
    <dbReference type="NCBI Taxonomy" id="76867"/>
    <lineage>
        <taxon>Eukaryota</taxon>
        <taxon>Fungi</taxon>
        <taxon>Dikarya</taxon>
        <taxon>Basidiomycota</taxon>
        <taxon>Agaricomycotina</taxon>
        <taxon>Agaricomycetes</taxon>
        <taxon>Agaricomycetidae</taxon>
        <taxon>Agaricales</taxon>
        <taxon>Agaricineae</taxon>
        <taxon>Hymenogastraceae</taxon>
        <taxon>Hebeloma</taxon>
    </lineage>
</organism>
<accession>A0A0C2YLN7</accession>
<dbReference type="Proteomes" id="UP000053424">
    <property type="component" value="Unassembled WGS sequence"/>
</dbReference>
<dbReference type="HOGENOM" id="CLU_2590024_0_0_1"/>
<reference evidence="1 2" key="1">
    <citation type="submission" date="2014-04" db="EMBL/GenBank/DDBJ databases">
        <authorList>
            <consortium name="DOE Joint Genome Institute"/>
            <person name="Kuo A."/>
            <person name="Gay G."/>
            <person name="Dore J."/>
            <person name="Kohler A."/>
            <person name="Nagy L.G."/>
            <person name="Floudas D."/>
            <person name="Copeland A."/>
            <person name="Barry K.W."/>
            <person name="Cichocki N."/>
            <person name="Veneault-Fourrey C."/>
            <person name="LaButti K."/>
            <person name="Lindquist E.A."/>
            <person name="Lipzen A."/>
            <person name="Lundell T."/>
            <person name="Morin E."/>
            <person name="Murat C."/>
            <person name="Sun H."/>
            <person name="Tunlid A."/>
            <person name="Henrissat B."/>
            <person name="Grigoriev I.V."/>
            <person name="Hibbett D.S."/>
            <person name="Martin F."/>
            <person name="Nordberg H.P."/>
            <person name="Cantor M.N."/>
            <person name="Hua S.X."/>
        </authorList>
    </citation>
    <scope>NUCLEOTIDE SEQUENCE [LARGE SCALE GENOMIC DNA]</scope>
    <source>
        <strain evidence="2">h7</strain>
    </source>
</reference>
<sequence>MPFLTEISFPQFLFISRVLPVQYDIVQVPILSLYLLHLSSCNTTDIGIIRNPTQLQFAHCCIILYLFLVPSCTPSYTCNG</sequence>
<reference evidence="2" key="2">
    <citation type="submission" date="2015-01" db="EMBL/GenBank/DDBJ databases">
        <title>Evolutionary Origins and Diversification of the Mycorrhizal Mutualists.</title>
        <authorList>
            <consortium name="DOE Joint Genome Institute"/>
            <consortium name="Mycorrhizal Genomics Consortium"/>
            <person name="Kohler A."/>
            <person name="Kuo A."/>
            <person name="Nagy L.G."/>
            <person name="Floudas D."/>
            <person name="Copeland A."/>
            <person name="Barry K.W."/>
            <person name="Cichocki N."/>
            <person name="Veneault-Fourrey C."/>
            <person name="LaButti K."/>
            <person name="Lindquist E.A."/>
            <person name="Lipzen A."/>
            <person name="Lundell T."/>
            <person name="Morin E."/>
            <person name="Murat C."/>
            <person name="Riley R."/>
            <person name="Ohm R."/>
            <person name="Sun H."/>
            <person name="Tunlid A."/>
            <person name="Henrissat B."/>
            <person name="Grigoriev I.V."/>
            <person name="Hibbett D.S."/>
            <person name="Martin F."/>
        </authorList>
    </citation>
    <scope>NUCLEOTIDE SEQUENCE [LARGE SCALE GENOMIC DNA]</scope>
    <source>
        <strain evidence="2">h7</strain>
    </source>
</reference>
<proteinExistence type="predicted"/>
<evidence type="ECO:0000313" key="1">
    <source>
        <dbReference type="EMBL" id="KIM41942.1"/>
    </source>
</evidence>
<keyword evidence="2" id="KW-1185">Reference proteome</keyword>
<protein>
    <submittedName>
        <fullName evidence="1">Uncharacterized protein</fullName>
    </submittedName>
</protein>
<dbReference type="EMBL" id="KN831779">
    <property type="protein sequence ID" value="KIM41942.1"/>
    <property type="molecule type" value="Genomic_DNA"/>
</dbReference>
<name>A0A0C2YLN7_HEBCY</name>